<dbReference type="RefSeq" id="WP_125561012.1">
    <property type="nucleotide sequence ID" value="NZ_JAUSUM010000004.1"/>
</dbReference>
<protein>
    <submittedName>
        <fullName evidence="1">Uncharacterized protein</fullName>
    </submittedName>
</protein>
<dbReference type="AlphaFoldDB" id="A0A3R9QGW1"/>
<reference evidence="1 2" key="1">
    <citation type="submission" date="2018-10" db="EMBL/GenBank/DDBJ databases">
        <title>Draft genome sequence of Bacillus salarius IM0101, isolated from a hypersaline soil in Inner Mongolia, China.</title>
        <authorList>
            <person name="Yamprayoonswat W."/>
            <person name="Boonvisut S."/>
            <person name="Jumpathong W."/>
            <person name="Sittihan S."/>
            <person name="Ruangsuj P."/>
            <person name="Wanthongcharoen S."/>
            <person name="Thongpramul N."/>
            <person name="Pimmason S."/>
            <person name="Yu B."/>
            <person name="Yasawong M."/>
        </authorList>
    </citation>
    <scope>NUCLEOTIDE SEQUENCE [LARGE SCALE GENOMIC DNA]</scope>
    <source>
        <strain evidence="1 2">IM0101</strain>
    </source>
</reference>
<name>A0A3R9QGW1_9BACI</name>
<dbReference type="EMBL" id="RBVX01000040">
    <property type="protein sequence ID" value="RSL30270.1"/>
    <property type="molecule type" value="Genomic_DNA"/>
</dbReference>
<accession>A0A3R9QGW1</accession>
<evidence type="ECO:0000313" key="2">
    <source>
        <dbReference type="Proteomes" id="UP000275076"/>
    </source>
</evidence>
<keyword evidence="2" id="KW-1185">Reference proteome</keyword>
<evidence type="ECO:0000313" key="1">
    <source>
        <dbReference type="EMBL" id="RSL30270.1"/>
    </source>
</evidence>
<comment type="caution">
    <text evidence="1">The sequence shown here is derived from an EMBL/GenBank/DDBJ whole genome shotgun (WGS) entry which is preliminary data.</text>
</comment>
<proteinExistence type="predicted"/>
<gene>
    <name evidence="1" type="ORF">D7Z54_27090</name>
</gene>
<dbReference type="Proteomes" id="UP000275076">
    <property type="component" value="Unassembled WGS sequence"/>
</dbReference>
<sequence length="64" mass="7279">MIGLLLVLWGVILLYVSLYKGKTTTEKDEGIVGVSGFIEWEFLFKLLHKPISIIIMTLKMNNPL</sequence>
<organism evidence="1 2">
    <name type="scientific">Salibacterium salarium</name>
    <dbReference type="NCBI Taxonomy" id="284579"/>
    <lineage>
        <taxon>Bacteria</taxon>
        <taxon>Bacillati</taxon>
        <taxon>Bacillota</taxon>
        <taxon>Bacilli</taxon>
        <taxon>Bacillales</taxon>
        <taxon>Bacillaceae</taxon>
    </lineage>
</organism>